<dbReference type="Gene3D" id="3.40.20.10">
    <property type="entry name" value="Severin"/>
    <property type="match status" value="2"/>
</dbReference>
<dbReference type="InterPro" id="IPR007122">
    <property type="entry name" value="Villin/Gelsolin"/>
</dbReference>
<organism evidence="3 4">
    <name type="scientific">Elsinoe ampelina</name>
    <dbReference type="NCBI Taxonomy" id="302913"/>
    <lineage>
        <taxon>Eukaryota</taxon>
        <taxon>Fungi</taxon>
        <taxon>Dikarya</taxon>
        <taxon>Ascomycota</taxon>
        <taxon>Pezizomycotina</taxon>
        <taxon>Dothideomycetes</taxon>
        <taxon>Dothideomycetidae</taxon>
        <taxon>Myriangiales</taxon>
        <taxon>Elsinoaceae</taxon>
        <taxon>Elsinoe</taxon>
    </lineage>
</organism>
<dbReference type="GO" id="GO:0051015">
    <property type="term" value="F:actin filament binding"/>
    <property type="evidence" value="ECO:0007669"/>
    <property type="project" value="InterPro"/>
</dbReference>
<gene>
    <name evidence="3" type="ORF">BDZ85DRAFT_207613</name>
</gene>
<dbReference type="EMBL" id="ML992531">
    <property type="protein sequence ID" value="KAF2218710.1"/>
    <property type="molecule type" value="Genomic_DNA"/>
</dbReference>
<dbReference type="PANTHER" id="PTHR11977:SF133">
    <property type="entry name" value="DUF4045 DOMAIN-CONTAINING PROTEIN"/>
    <property type="match status" value="1"/>
</dbReference>
<evidence type="ECO:0000313" key="4">
    <source>
        <dbReference type="Proteomes" id="UP000799538"/>
    </source>
</evidence>
<dbReference type="Pfam" id="PF25480">
    <property type="entry name" value="DUF7904"/>
    <property type="match status" value="1"/>
</dbReference>
<proteinExistence type="predicted"/>
<protein>
    <recommendedName>
        <fullName evidence="2">DUF7904 domain-containing protein</fullName>
    </recommendedName>
</protein>
<dbReference type="Proteomes" id="UP000799538">
    <property type="component" value="Unassembled WGS sequence"/>
</dbReference>
<dbReference type="GO" id="GO:0005737">
    <property type="term" value="C:cytoplasm"/>
    <property type="evidence" value="ECO:0007669"/>
    <property type="project" value="TreeGrafter"/>
</dbReference>
<dbReference type="GO" id="GO:0051014">
    <property type="term" value="P:actin filament severing"/>
    <property type="evidence" value="ECO:0007669"/>
    <property type="project" value="TreeGrafter"/>
</dbReference>
<dbReference type="SUPFAM" id="SSF55753">
    <property type="entry name" value="Actin depolymerizing proteins"/>
    <property type="match status" value="2"/>
</dbReference>
<feature type="region of interest" description="Disordered" evidence="1">
    <location>
        <begin position="222"/>
        <end position="245"/>
    </location>
</feature>
<dbReference type="PANTHER" id="PTHR11977">
    <property type="entry name" value="VILLIN"/>
    <property type="match status" value="1"/>
</dbReference>
<evidence type="ECO:0000256" key="1">
    <source>
        <dbReference type="SAM" id="MobiDB-lite"/>
    </source>
</evidence>
<keyword evidence="4" id="KW-1185">Reference proteome</keyword>
<feature type="non-terminal residue" evidence="3">
    <location>
        <position position="1"/>
    </location>
</feature>
<dbReference type="OrthoDB" id="6375767at2759"/>
<name>A0A6A6FZR5_9PEZI</name>
<sequence>IYIVTHVFGSATGQRQTEVFLWAGANVAGAAIEDAQIFAKRVARDATNGARSTPPVTLVRQSREPASFFQALGGIVIIRRGSHAEAATKPYMLCGRPHLGHIAFDEVDMSLDTLAPVFPYIVVNPVTIQDTQVYLWKGSGCGAEAVGSARLISMDLSSRDVIEVVSGREPDSFLSLFPFKSPTLLQQIPAISERSPPRLFRLEILPPRRSSSTFFGFFNKRPTSPSPSARPASSASNRSLTSPTTQDDALTTLTELSPFSQDDFEPEQVYVVDVASTVLIIPGPLLATTATQSVKPKDASGHETKMWEHLFAQSCLFGSDYAMLAAGLQDRQKVPDVKICLGGLGREVEMLFRNWDDRRGLWGAASLMAGRRSVGGEGEVKMIDVGEVLDCCAR</sequence>
<feature type="domain" description="DUF7904" evidence="2">
    <location>
        <begin position="1"/>
        <end position="80"/>
    </location>
</feature>
<dbReference type="GO" id="GO:0015629">
    <property type="term" value="C:actin cytoskeleton"/>
    <property type="evidence" value="ECO:0007669"/>
    <property type="project" value="TreeGrafter"/>
</dbReference>
<dbReference type="GO" id="GO:0051016">
    <property type="term" value="P:barbed-end actin filament capping"/>
    <property type="evidence" value="ECO:0007669"/>
    <property type="project" value="TreeGrafter"/>
</dbReference>
<dbReference type="InterPro" id="IPR029006">
    <property type="entry name" value="ADF-H/Gelsolin-like_dom_sf"/>
</dbReference>
<dbReference type="GO" id="GO:0005546">
    <property type="term" value="F:phosphatidylinositol-4,5-bisphosphate binding"/>
    <property type="evidence" value="ECO:0007669"/>
    <property type="project" value="TreeGrafter"/>
</dbReference>
<feature type="compositionally biased region" description="Low complexity" evidence="1">
    <location>
        <begin position="222"/>
        <end position="239"/>
    </location>
</feature>
<dbReference type="InterPro" id="IPR057226">
    <property type="entry name" value="DUF7904"/>
</dbReference>
<evidence type="ECO:0000313" key="3">
    <source>
        <dbReference type="EMBL" id="KAF2218710.1"/>
    </source>
</evidence>
<dbReference type="GO" id="GO:0008154">
    <property type="term" value="P:actin polymerization or depolymerization"/>
    <property type="evidence" value="ECO:0007669"/>
    <property type="project" value="TreeGrafter"/>
</dbReference>
<accession>A0A6A6FZR5</accession>
<reference evidence="4" key="1">
    <citation type="journal article" date="2020" name="Stud. Mycol.">
        <title>101 Dothideomycetes genomes: A test case for predicting lifestyles and emergence of pathogens.</title>
        <authorList>
            <person name="Haridas S."/>
            <person name="Albert R."/>
            <person name="Binder M."/>
            <person name="Bloem J."/>
            <person name="LaButti K."/>
            <person name="Salamov A."/>
            <person name="Andreopoulos B."/>
            <person name="Baker S."/>
            <person name="Barry K."/>
            <person name="Bills G."/>
            <person name="Bluhm B."/>
            <person name="Cannon C."/>
            <person name="Castanera R."/>
            <person name="Culley D."/>
            <person name="Daum C."/>
            <person name="Ezra D."/>
            <person name="Gonzalez J."/>
            <person name="Henrissat B."/>
            <person name="Kuo A."/>
            <person name="Liang C."/>
            <person name="Lipzen A."/>
            <person name="Lutzoni F."/>
            <person name="Magnuson J."/>
            <person name="Mondo S."/>
            <person name="Nolan M."/>
            <person name="Ohm R."/>
            <person name="Pangilinan J."/>
            <person name="Park H.-J."/>
            <person name="Ramirez L."/>
            <person name="Alfaro M."/>
            <person name="Sun H."/>
            <person name="Tritt A."/>
            <person name="Yoshinaga Y."/>
            <person name="Zwiers L.-H."/>
            <person name="Turgeon B."/>
            <person name="Goodwin S."/>
            <person name="Spatafora J."/>
            <person name="Crous P."/>
            <person name="Grigoriev I."/>
        </authorList>
    </citation>
    <scope>NUCLEOTIDE SEQUENCE [LARGE SCALE GENOMIC DNA]</scope>
    <source>
        <strain evidence="4">CECT 20119</strain>
    </source>
</reference>
<dbReference type="AlphaFoldDB" id="A0A6A6FZR5"/>
<evidence type="ECO:0000259" key="2">
    <source>
        <dbReference type="Pfam" id="PF25480"/>
    </source>
</evidence>